<dbReference type="EMBL" id="CM000764">
    <property type="protein sequence ID" value="EES10237.2"/>
    <property type="molecule type" value="Genomic_DNA"/>
</dbReference>
<dbReference type="Gramene" id="EES10237">
    <property type="protein sequence ID" value="EES10237"/>
    <property type="gene ID" value="SORBI_3005G213400"/>
</dbReference>
<evidence type="ECO:0000313" key="2">
    <source>
        <dbReference type="Proteomes" id="UP000000768"/>
    </source>
</evidence>
<name>C5Y7W1_SORBI</name>
<evidence type="ECO:0000313" key="1">
    <source>
        <dbReference type="EMBL" id="EES10237.2"/>
    </source>
</evidence>
<dbReference type="InParanoid" id="C5Y7W1"/>
<organism evidence="1 2">
    <name type="scientific">Sorghum bicolor</name>
    <name type="common">Sorghum</name>
    <name type="synonym">Sorghum vulgare</name>
    <dbReference type="NCBI Taxonomy" id="4558"/>
    <lineage>
        <taxon>Eukaryota</taxon>
        <taxon>Viridiplantae</taxon>
        <taxon>Streptophyta</taxon>
        <taxon>Embryophyta</taxon>
        <taxon>Tracheophyta</taxon>
        <taxon>Spermatophyta</taxon>
        <taxon>Magnoliopsida</taxon>
        <taxon>Liliopsida</taxon>
        <taxon>Poales</taxon>
        <taxon>Poaceae</taxon>
        <taxon>PACMAD clade</taxon>
        <taxon>Panicoideae</taxon>
        <taxon>Andropogonodae</taxon>
        <taxon>Andropogoneae</taxon>
        <taxon>Sorghinae</taxon>
        <taxon>Sorghum</taxon>
    </lineage>
</organism>
<dbReference type="AlphaFoldDB" id="C5Y7W1"/>
<protein>
    <submittedName>
        <fullName evidence="1">Uncharacterized protein</fullName>
    </submittedName>
</protein>
<reference evidence="2" key="2">
    <citation type="journal article" date="2018" name="Plant J.">
        <title>The Sorghum bicolor reference genome: improved assembly, gene annotations, a transcriptome atlas, and signatures of genome organization.</title>
        <authorList>
            <person name="McCormick R.F."/>
            <person name="Truong S.K."/>
            <person name="Sreedasyam A."/>
            <person name="Jenkins J."/>
            <person name="Shu S."/>
            <person name="Sims D."/>
            <person name="Kennedy M."/>
            <person name="Amirebrahimi M."/>
            <person name="Weers B.D."/>
            <person name="McKinley B."/>
            <person name="Mattison A."/>
            <person name="Morishige D.T."/>
            <person name="Grimwood J."/>
            <person name="Schmutz J."/>
            <person name="Mullet J.E."/>
        </authorList>
    </citation>
    <scope>NUCLEOTIDE SEQUENCE [LARGE SCALE GENOMIC DNA]</scope>
    <source>
        <strain evidence="2">cv. BTx623</strain>
    </source>
</reference>
<keyword evidence="2" id="KW-1185">Reference proteome</keyword>
<dbReference type="HOGENOM" id="CLU_000837_7_3_1"/>
<reference evidence="1 2" key="1">
    <citation type="journal article" date="2009" name="Nature">
        <title>The Sorghum bicolor genome and the diversification of grasses.</title>
        <authorList>
            <person name="Paterson A.H."/>
            <person name="Bowers J.E."/>
            <person name="Bruggmann R."/>
            <person name="Dubchak I."/>
            <person name="Grimwood J."/>
            <person name="Gundlach H."/>
            <person name="Haberer G."/>
            <person name="Hellsten U."/>
            <person name="Mitros T."/>
            <person name="Poliakov A."/>
            <person name="Schmutz J."/>
            <person name="Spannagl M."/>
            <person name="Tang H."/>
            <person name="Wang X."/>
            <person name="Wicker T."/>
            <person name="Bharti A.K."/>
            <person name="Chapman J."/>
            <person name="Feltus F.A."/>
            <person name="Gowik U."/>
            <person name="Grigoriev I.V."/>
            <person name="Lyons E."/>
            <person name="Maher C.A."/>
            <person name="Martis M."/>
            <person name="Narechania A."/>
            <person name="Otillar R.P."/>
            <person name="Penning B.W."/>
            <person name="Salamov A.A."/>
            <person name="Wang Y."/>
            <person name="Zhang L."/>
            <person name="Carpita N.C."/>
            <person name="Freeling M."/>
            <person name="Gingle A.R."/>
            <person name="Hash C.T."/>
            <person name="Keller B."/>
            <person name="Klein P."/>
            <person name="Kresovich S."/>
            <person name="McCann M.C."/>
            <person name="Ming R."/>
            <person name="Peterson D.G."/>
            <person name="Mehboob-ur-Rahman"/>
            <person name="Ware D."/>
            <person name="Westhoff P."/>
            <person name="Mayer K.F."/>
            <person name="Messing J."/>
            <person name="Rokhsar D.S."/>
        </authorList>
    </citation>
    <scope>NUCLEOTIDE SEQUENCE [LARGE SCALE GENOMIC DNA]</scope>
    <source>
        <strain evidence="2">cv. BTx623</strain>
    </source>
</reference>
<gene>
    <name evidence="1" type="ORF">SORBI_3005G213400</name>
</gene>
<dbReference type="Proteomes" id="UP000000768">
    <property type="component" value="Chromosome 5"/>
</dbReference>
<accession>C5Y7W1</accession>
<proteinExistence type="predicted"/>
<sequence>MANAGFTIPGVHLAPGLDCDAISVRELTRQGRICTWFDGDRAMLYAGHDLVGLAARSSTQQVLYELESLTVPEIIAPDASSSGKLLPVWYRYRYSPSSAHESPGLQSAEHLV</sequence>